<feature type="domain" description="Cobalamin-independent methionine synthase MetE N-terminal" evidence="1">
    <location>
        <begin position="44"/>
        <end position="102"/>
    </location>
</feature>
<evidence type="ECO:0000259" key="1">
    <source>
        <dbReference type="Pfam" id="PF08267"/>
    </source>
</evidence>
<dbReference type="Gene3D" id="3.20.20.210">
    <property type="match status" value="1"/>
</dbReference>
<dbReference type="GO" id="GO:0008652">
    <property type="term" value="P:amino acid biosynthetic process"/>
    <property type="evidence" value="ECO:0007669"/>
    <property type="project" value="InterPro"/>
</dbReference>
<protein>
    <recommendedName>
        <fullName evidence="1">Cobalamin-independent methionine synthase MetE N-terminal domain-containing protein</fullName>
    </recommendedName>
</protein>
<accession>A0A2G2VVG7</accession>
<dbReference type="Proteomes" id="UP000224567">
    <property type="component" value="Unassembled WGS sequence"/>
</dbReference>
<dbReference type="PANTHER" id="PTHR30519">
    <property type="entry name" value="5-METHYLTETRAHYDROPTEROYLTRIGLUTAMATE--HOMOCYSTEINE METHYLTRANSFERASE"/>
    <property type="match status" value="1"/>
</dbReference>
<proteinExistence type="predicted"/>
<reference evidence="2 3" key="1">
    <citation type="journal article" date="2017" name="Genome Biol.">
        <title>New reference genome sequences of hot pepper reveal the massive evolution of plant disease-resistance genes by retroduplication.</title>
        <authorList>
            <person name="Kim S."/>
            <person name="Park J."/>
            <person name="Yeom S.I."/>
            <person name="Kim Y.M."/>
            <person name="Seo E."/>
            <person name="Kim K.T."/>
            <person name="Kim M.S."/>
            <person name="Lee J.M."/>
            <person name="Cheong K."/>
            <person name="Shin H.S."/>
            <person name="Kim S.B."/>
            <person name="Han K."/>
            <person name="Lee J."/>
            <person name="Park M."/>
            <person name="Lee H.A."/>
            <person name="Lee H.Y."/>
            <person name="Lee Y."/>
            <person name="Oh S."/>
            <person name="Lee J.H."/>
            <person name="Choi E."/>
            <person name="Choi E."/>
            <person name="Lee S.E."/>
            <person name="Jeon J."/>
            <person name="Kim H."/>
            <person name="Choi G."/>
            <person name="Song H."/>
            <person name="Lee J."/>
            <person name="Lee S.C."/>
            <person name="Kwon J.K."/>
            <person name="Lee H.Y."/>
            <person name="Koo N."/>
            <person name="Hong Y."/>
            <person name="Kim R.W."/>
            <person name="Kang W.H."/>
            <person name="Huh J.H."/>
            <person name="Kang B.C."/>
            <person name="Yang T.J."/>
            <person name="Lee Y.H."/>
            <person name="Bennetzen J.L."/>
            <person name="Choi D."/>
        </authorList>
    </citation>
    <scope>NUCLEOTIDE SEQUENCE [LARGE SCALE GENOMIC DNA]</scope>
    <source>
        <strain evidence="3">cv. PBC81</strain>
    </source>
</reference>
<gene>
    <name evidence="2" type="ORF">CQW23_24651</name>
</gene>
<evidence type="ECO:0000313" key="2">
    <source>
        <dbReference type="EMBL" id="PHT36951.1"/>
    </source>
</evidence>
<organism evidence="2 3">
    <name type="scientific">Capsicum baccatum</name>
    <name type="common">Peruvian pepper</name>
    <dbReference type="NCBI Taxonomy" id="33114"/>
    <lineage>
        <taxon>Eukaryota</taxon>
        <taxon>Viridiplantae</taxon>
        <taxon>Streptophyta</taxon>
        <taxon>Embryophyta</taxon>
        <taxon>Tracheophyta</taxon>
        <taxon>Spermatophyta</taxon>
        <taxon>Magnoliopsida</taxon>
        <taxon>eudicotyledons</taxon>
        <taxon>Gunneridae</taxon>
        <taxon>Pentapetalae</taxon>
        <taxon>asterids</taxon>
        <taxon>lamiids</taxon>
        <taxon>Solanales</taxon>
        <taxon>Solanaceae</taxon>
        <taxon>Solanoideae</taxon>
        <taxon>Capsiceae</taxon>
        <taxon>Capsicum</taxon>
    </lineage>
</organism>
<dbReference type="AlphaFoldDB" id="A0A2G2VVG7"/>
<keyword evidence="3" id="KW-1185">Reference proteome</keyword>
<dbReference type="STRING" id="33114.A0A2G2VVG7"/>
<name>A0A2G2VVG7_CAPBA</name>
<dbReference type="InterPro" id="IPR013215">
    <property type="entry name" value="Cbl-indep_Met_Synth_N"/>
</dbReference>
<dbReference type="EMBL" id="MLFT02000010">
    <property type="protein sequence ID" value="PHT36951.1"/>
    <property type="molecule type" value="Genomic_DNA"/>
</dbReference>
<dbReference type="GO" id="GO:0003871">
    <property type="term" value="F:5-methyltetrahydropteroyltriglutamate-homocysteine S-methyltransferase activity"/>
    <property type="evidence" value="ECO:0007669"/>
    <property type="project" value="InterPro"/>
</dbReference>
<evidence type="ECO:0000313" key="3">
    <source>
        <dbReference type="Proteomes" id="UP000224567"/>
    </source>
</evidence>
<dbReference type="GO" id="GO:0008270">
    <property type="term" value="F:zinc ion binding"/>
    <property type="evidence" value="ECO:0007669"/>
    <property type="project" value="InterPro"/>
</dbReference>
<sequence>MFAESERASELNQDIINLEHAMHEILHRFCLEGLRPPVERKMASHIVGNPRMGPKGELKFALESFWDGKSTAEDLKKVSVDLRSSIWKQMSDAGIKYIPINQRRI</sequence>
<reference evidence="3" key="2">
    <citation type="journal article" date="2017" name="J. Anim. Genet.">
        <title>Multiple reference genome sequences of hot pepper reveal the massive evolution of plant disease resistance genes by retroduplication.</title>
        <authorList>
            <person name="Kim S."/>
            <person name="Park J."/>
            <person name="Yeom S.-I."/>
            <person name="Kim Y.-M."/>
            <person name="Seo E."/>
            <person name="Kim K.-T."/>
            <person name="Kim M.-S."/>
            <person name="Lee J.M."/>
            <person name="Cheong K."/>
            <person name="Shin H.-S."/>
            <person name="Kim S.-B."/>
            <person name="Han K."/>
            <person name="Lee J."/>
            <person name="Park M."/>
            <person name="Lee H.-A."/>
            <person name="Lee H.-Y."/>
            <person name="Lee Y."/>
            <person name="Oh S."/>
            <person name="Lee J.H."/>
            <person name="Choi E."/>
            <person name="Choi E."/>
            <person name="Lee S.E."/>
            <person name="Jeon J."/>
            <person name="Kim H."/>
            <person name="Choi G."/>
            <person name="Song H."/>
            <person name="Lee J."/>
            <person name="Lee S.-C."/>
            <person name="Kwon J.-K."/>
            <person name="Lee H.-Y."/>
            <person name="Koo N."/>
            <person name="Hong Y."/>
            <person name="Kim R.W."/>
            <person name="Kang W.-H."/>
            <person name="Huh J.H."/>
            <person name="Kang B.-C."/>
            <person name="Yang T.-J."/>
            <person name="Lee Y.-H."/>
            <person name="Bennetzen J.L."/>
            <person name="Choi D."/>
        </authorList>
    </citation>
    <scope>NUCLEOTIDE SEQUENCE [LARGE SCALE GENOMIC DNA]</scope>
    <source>
        <strain evidence="3">cv. PBC81</strain>
    </source>
</reference>
<dbReference type="OrthoDB" id="1053771at2759"/>
<dbReference type="SUPFAM" id="SSF51726">
    <property type="entry name" value="UROD/MetE-like"/>
    <property type="match status" value="1"/>
</dbReference>
<dbReference type="InterPro" id="IPR038071">
    <property type="entry name" value="UROD/MetE-like_sf"/>
</dbReference>
<comment type="caution">
    <text evidence="2">The sequence shown here is derived from an EMBL/GenBank/DDBJ whole genome shotgun (WGS) entry which is preliminary data.</text>
</comment>
<dbReference type="Pfam" id="PF08267">
    <property type="entry name" value="Meth_synt_1"/>
    <property type="match status" value="1"/>
</dbReference>